<feature type="region of interest" description="Disordered" evidence="1">
    <location>
        <begin position="193"/>
        <end position="222"/>
    </location>
</feature>
<feature type="compositionally biased region" description="Polar residues" evidence="1">
    <location>
        <begin position="193"/>
        <end position="206"/>
    </location>
</feature>
<organism evidence="2 3">
    <name type="scientific">Lactuca saligna</name>
    <name type="common">Willowleaf lettuce</name>
    <dbReference type="NCBI Taxonomy" id="75948"/>
    <lineage>
        <taxon>Eukaryota</taxon>
        <taxon>Viridiplantae</taxon>
        <taxon>Streptophyta</taxon>
        <taxon>Embryophyta</taxon>
        <taxon>Tracheophyta</taxon>
        <taxon>Spermatophyta</taxon>
        <taxon>Magnoliopsida</taxon>
        <taxon>eudicotyledons</taxon>
        <taxon>Gunneridae</taxon>
        <taxon>Pentapetalae</taxon>
        <taxon>asterids</taxon>
        <taxon>campanulids</taxon>
        <taxon>Asterales</taxon>
        <taxon>Asteraceae</taxon>
        <taxon>Cichorioideae</taxon>
        <taxon>Cichorieae</taxon>
        <taxon>Lactucinae</taxon>
        <taxon>Lactuca</taxon>
    </lineage>
</organism>
<dbReference type="EMBL" id="OX465080">
    <property type="protein sequence ID" value="CAI9282126.1"/>
    <property type="molecule type" value="Genomic_DNA"/>
</dbReference>
<accession>A0AA35YXJ6</accession>
<gene>
    <name evidence="2" type="ORF">LSALG_LOCUS21783</name>
</gene>
<name>A0AA35YXJ6_LACSI</name>
<evidence type="ECO:0000313" key="2">
    <source>
        <dbReference type="EMBL" id="CAI9282126.1"/>
    </source>
</evidence>
<sequence>MKIRKKKKNKHIVESPKKGRKVKRKDDGIKAVEIRSQRKSNLVAKAKTSKKEYGSGMLKPIEISSNSKNKFEKKVWEKKLEKRMEKKMDKRHPEGLRRLNSRMSPTKMSLVAYCAIFDIEYNKVLTEKGSMSKALIEGMKKFPNSEILRERMTLMKMLFNDVGINEDAVVNESDGIDEDTDTNDDMLQKNAQHENFGQASRSNKSPVTPYGTKENVEDIGQHREGKEVAHEYVTPMGENNEAWGNINELSSSQFFKLPGVVDEVLDMMDKVSGDKKVTYVGDNNYGVDKSLKETINEETTFTAQSSRNLLTDLNESVVVKDRGNIEK</sequence>
<protein>
    <submittedName>
        <fullName evidence="2">Uncharacterized protein</fullName>
    </submittedName>
</protein>
<evidence type="ECO:0000313" key="3">
    <source>
        <dbReference type="Proteomes" id="UP001177003"/>
    </source>
</evidence>
<reference evidence="2" key="1">
    <citation type="submission" date="2023-04" db="EMBL/GenBank/DDBJ databases">
        <authorList>
            <person name="Vijverberg K."/>
            <person name="Xiong W."/>
            <person name="Schranz E."/>
        </authorList>
    </citation>
    <scope>NUCLEOTIDE SEQUENCE</scope>
</reference>
<keyword evidence="3" id="KW-1185">Reference proteome</keyword>
<proteinExistence type="predicted"/>
<dbReference type="AlphaFoldDB" id="A0AA35YXJ6"/>
<dbReference type="Proteomes" id="UP001177003">
    <property type="component" value="Chromosome 4"/>
</dbReference>
<feature type="region of interest" description="Disordered" evidence="1">
    <location>
        <begin position="1"/>
        <end position="28"/>
    </location>
</feature>
<evidence type="ECO:0000256" key="1">
    <source>
        <dbReference type="SAM" id="MobiDB-lite"/>
    </source>
</evidence>
<feature type="compositionally biased region" description="Basic residues" evidence="1">
    <location>
        <begin position="1"/>
        <end position="10"/>
    </location>
</feature>